<organism evidence="1">
    <name type="scientific">marine metagenome</name>
    <dbReference type="NCBI Taxonomy" id="408172"/>
    <lineage>
        <taxon>unclassified sequences</taxon>
        <taxon>metagenomes</taxon>
        <taxon>ecological metagenomes</taxon>
    </lineage>
</organism>
<protein>
    <submittedName>
        <fullName evidence="1">Uncharacterized protein</fullName>
    </submittedName>
</protein>
<dbReference type="AlphaFoldDB" id="A0A382UBW3"/>
<name>A0A382UBW3_9ZZZZ</name>
<reference evidence="1" key="1">
    <citation type="submission" date="2018-05" db="EMBL/GenBank/DDBJ databases">
        <authorList>
            <person name="Lanie J.A."/>
            <person name="Ng W.-L."/>
            <person name="Kazmierczak K.M."/>
            <person name="Andrzejewski T.M."/>
            <person name="Davidsen T.M."/>
            <person name="Wayne K.J."/>
            <person name="Tettelin H."/>
            <person name="Glass J.I."/>
            <person name="Rusch D."/>
            <person name="Podicherti R."/>
            <person name="Tsui H.-C.T."/>
            <person name="Winkler M.E."/>
        </authorList>
    </citation>
    <scope>NUCLEOTIDE SEQUENCE</scope>
</reference>
<accession>A0A382UBW3</accession>
<feature type="non-terminal residue" evidence="1">
    <location>
        <position position="1"/>
    </location>
</feature>
<dbReference type="EMBL" id="UINC01142933">
    <property type="protein sequence ID" value="SVD31562.1"/>
    <property type="molecule type" value="Genomic_DNA"/>
</dbReference>
<sequence>AHFVPKLNFCQSLFLLDYLSIIKLED</sequence>
<evidence type="ECO:0000313" key="1">
    <source>
        <dbReference type="EMBL" id="SVD31562.1"/>
    </source>
</evidence>
<gene>
    <name evidence="1" type="ORF">METZ01_LOCUS384416</name>
</gene>
<proteinExistence type="predicted"/>